<reference evidence="1 2" key="1">
    <citation type="journal article" date="2021" name="ISME Commun">
        <title>Automated analysis of genomic sequences facilitates high-throughput and comprehensive description of bacteria.</title>
        <authorList>
            <person name="Hitch T.C.A."/>
        </authorList>
    </citation>
    <scope>NUCLEOTIDE SEQUENCE [LARGE SCALE GENOMIC DNA]</scope>
    <source>
        <strain evidence="1 2">Sanger_31</strain>
    </source>
</reference>
<keyword evidence="2" id="KW-1185">Reference proteome</keyword>
<dbReference type="AlphaFoldDB" id="A0AAE3LJL8"/>
<comment type="caution">
    <text evidence="1">The sequence shown here is derived from an EMBL/GenBank/DDBJ whole genome shotgun (WGS) entry which is preliminary data.</text>
</comment>
<dbReference type="EMBL" id="JAOQJZ010000002">
    <property type="protein sequence ID" value="MCU6704787.1"/>
    <property type="molecule type" value="Genomic_DNA"/>
</dbReference>
<protein>
    <submittedName>
        <fullName evidence="1">Uncharacterized protein</fullName>
    </submittedName>
</protein>
<evidence type="ECO:0000313" key="1">
    <source>
        <dbReference type="EMBL" id="MCU6704787.1"/>
    </source>
</evidence>
<sequence length="59" mass="6861">MNKKNKHLDCYTDNLAFPEVHVEDVKTESDENENNSESGVIFDNLAIPEIKIKSKKRKR</sequence>
<accession>A0AAE3LJL8</accession>
<gene>
    <name evidence="1" type="ORF">OCV57_02445</name>
</gene>
<proteinExistence type="predicted"/>
<name>A0AAE3LJL8_9FIRM</name>
<dbReference type="Proteomes" id="UP001208131">
    <property type="component" value="Unassembled WGS sequence"/>
</dbReference>
<organism evidence="1 2">
    <name type="scientific">Hominimerdicola aceti</name>
    <dbReference type="NCBI Taxonomy" id="2981726"/>
    <lineage>
        <taxon>Bacteria</taxon>
        <taxon>Bacillati</taxon>
        <taxon>Bacillota</taxon>
        <taxon>Clostridia</taxon>
        <taxon>Eubacteriales</taxon>
        <taxon>Oscillospiraceae</taxon>
        <taxon>Hominimerdicola</taxon>
    </lineage>
</organism>
<evidence type="ECO:0000313" key="2">
    <source>
        <dbReference type="Proteomes" id="UP001208131"/>
    </source>
</evidence>
<dbReference type="RefSeq" id="WP_022286836.1">
    <property type="nucleotide sequence ID" value="NZ_JAOQJZ010000002.1"/>
</dbReference>